<gene>
    <name evidence="1" type="ordered locus">MTR_2g096130</name>
</gene>
<dbReference type="HOGENOM" id="CLU_109572_1_0_1"/>
<name>G7IUA0_MEDTR</name>
<dbReference type="EnsemblPlants" id="AES67556">
    <property type="protein sequence ID" value="AES67556"/>
    <property type="gene ID" value="MTR_2g096130"/>
</dbReference>
<organism evidence="1 3">
    <name type="scientific">Medicago truncatula</name>
    <name type="common">Barrel medic</name>
    <name type="synonym">Medicago tribuloides</name>
    <dbReference type="NCBI Taxonomy" id="3880"/>
    <lineage>
        <taxon>Eukaryota</taxon>
        <taxon>Viridiplantae</taxon>
        <taxon>Streptophyta</taxon>
        <taxon>Embryophyta</taxon>
        <taxon>Tracheophyta</taxon>
        <taxon>Spermatophyta</taxon>
        <taxon>Magnoliopsida</taxon>
        <taxon>eudicotyledons</taxon>
        <taxon>Gunneridae</taxon>
        <taxon>Pentapetalae</taxon>
        <taxon>rosids</taxon>
        <taxon>fabids</taxon>
        <taxon>Fabales</taxon>
        <taxon>Fabaceae</taxon>
        <taxon>Papilionoideae</taxon>
        <taxon>50 kb inversion clade</taxon>
        <taxon>NPAAA clade</taxon>
        <taxon>Hologalegina</taxon>
        <taxon>IRL clade</taxon>
        <taxon>Trifolieae</taxon>
        <taxon>Medicago</taxon>
    </lineage>
</organism>
<dbReference type="Proteomes" id="UP000002051">
    <property type="component" value="Chromosome 2"/>
</dbReference>
<reference evidence="1 3" key="2">
    <citation type="journal article" date="2014" name="BMC Genomics">
        <title>An improved genome release (version Mt4.0) for the model legume Medicago truncatula.</title>
        <authorList>
            <person name="Tang H."/>
            <person name="Krishnakumar V."/>
            <person name="Bidwell S."/>
            <person name="Rosen B."/>
            <person name="Chan A."/>
            <person name="Zhou S."/>
            <person name="Gentzbittel L."/>
            <person name="Childs K.L."/>
            <person name="Yandell M."/>
            <person name="Gundlach H."/>
            <person name="Mayer K.F."/>
            <person name="Schwartz D.C."/>
            <person name="Town C.D."/>
        </authorList>
    </citation>
    <scope>GENOME REANNOTATION</scope>
    <source>
        <strain evidence="2 3">cv. Jemalong A17</strain>
    </source>
</reference>
<keyword evidence="3" id="KW-1185">Reference proteome</keyword>
<proteinExistence type="predicted"/>
<accession>G7IUA0</accession>
<reference evidence="2" key="3">
    <citation type="submission" date="2015-04" db="UniProtKB">
        <authorList>
            <consortium name="EnsemblPlants"/>
        </authorList>
    </citation>
    <scope>IDENTIFICATION</scope>
    <source>
        <strain evidence="2">cv. Jemalong A17</strain>
    </source>
</reference>
<reference evidence="1 3" key="1">
    <citation type="journal article" date="2011" name="Nature">
        <title>The Medicago genome provides insight into the evolution of rhizobial symbioses.</title>
        <authorList>
            <person name="Young N.D."/>
            <person name="Debelle F."/>
            <person name="Oldroyd G.E."/>
            <person name="Geurts R."/>
            <person name="Cannon S.B."/>
            <person name="Udvardi M.K."/>
            <person name="Benedito V.A."/>
            <person name="Mayer K.F."/>
            <person name="Gouzy J."/>
            <person name="Schoof H."/>
            <person name="Van de Peer Y."/>
            <person name="Proost S."/>
            <person name="Cook D.R."/>
            <person name="Meyers B.C."/>
            <person name="Spannagl M."/>
            <person name="Cheung F."/>
            <person name="De Mita S."/>
            <person name="Krishnakumar V."/>
            <person name="Gundlach H."/>
            <person name="Zhou S."/>
            <person name="Mudge J."/>
            <person name="Bharti A.K."/>
            <person name="Murray J.D."/>
            <person name="Naoumkina M.A."/>
            <person name="Rosen B."/>
            <person name="Silverstein K.A."/>
            <person name="Tang H."/>
            <person name="Rombauts S."/>
            <person name="Zhao P.X."/>
            <person name="Zhou P."/>
            <person name="Barbe V."/>
            <person name="Bardou P."/>
            <person name="Bechner M."/>
            <person name="Bellec A."/>
            <person name="Berger A."/>
            <person name="Berges H."/>
            <person name="Bidwell S."/>
            <person name="Bisseling T."/>
            <person name="Choisne N."/>
            <person name="Couloux A."/>
            <person name="Denny R."/>
            <person name="Deshpande S."/>
            <person name="Dai X."/>
            <person name="Doyle J.J."/>
            <person name="Dudez A.M."/>
            <person name="Farmer A.D."/>
            <person name="Fouteau S."/>
            <person name="Franken C."/>
            <person name="Gibelin C."/>
            <person name="Gish J."/>
            <person name="Goldstein S."/>
            <person name="Gonzalez A.J."/>
            <person name="Green P.J."/>
            <person name="Hallab A."/>
            <person name="Hartog M."/>
            <person name="Hua A."/>
            <person name="Humphray S.J."/>
            <person name="Jeong D.H."/>
            <person name="Jing Y."/>
            <person name="Jocker A."/>
            <person name="Kenton S.M."/>
            <person name="Kim D.J."/>
            <person name="Klee K."/>
            <person name="Lai H."/>
            <person name="Lang C."/>
            <person name="Lin S."/>
            <person name="Macmil S.L."/>
            <person name="Magdelenat G."/>
            <person name="Matthews L."/>
            <person name="McCorrison J."/>
            <person name="Monaghan E.L."/>
            <person name="Mun J.H."/>
            <person name="Najar F.Z."/>
            <person name="Nicholson C."/>
            <person name="Noirot C."/>
            <person name="O'Bleness M."/>
            <person name="Paule C.R."/>
            <person name="Poulain J."/>
            <person name="Prion F."/>
            <person name="Qin B."/>
            <person name="Qu C."/>
            <person name="Retzel E.F."/>
            <person name="Riddle C."/>
            <person name="Sallet E."/>
            <person name="Samain S."/>
            <person name="Samson N."/>
            <person name="Sanders I."/>
            <person name="Saurat O."/>
            <person name="Scarpelli C."/>
            <person name="Schiex T."/>
            <person name="Segurens B."/>
            <person name="Severin A.J."/>
            <person name="Sherrier D.J."/>
            <person name="Shi R."/>
            <person name="Sims S."/>
            <person name="Singer S.R."/>
            <person name="Sinharoy S."/>
            <person name="Sterck L."/>
            <person name="Viollet A."/>
            <person name="Wang B.B."/>
            <person name="Wang K."/>
            <person name="Wang M."/>
            <person name="Wang X."/>
            <person name="Warfsmann J."/>
            <person name="Weissenbach J."/>
            <person name="White D.D."/>
            <person name="White J.D."/>
            <person name="Wiley G.B."/>
            <person name="Wincker P."/>
            <person name="Xing Y."/>
            <person name="Yang L."/>
            <person name="Yao Z."/>
            <person name="Ying F."/>
            <person name="Zhai J."/>
            <person name="Zhou L."/>
            <person name="Zuber A."/>
            <person name="Denarie J."/>
            <person name="Dixon R.A."/>
            <person name="May G.D."/>
            <person name="Schwartz D.C."/>
            <person name="Rogers J."/>
            <person name="Quetier F."/>
            <person name="Town C.D."/>
            <person name="Roe B.A."/>
        </authorList>
    </citation>
    <scope>NUCLEOTIDE SEQUENCE [LARGE SCALE GENOMIC DNA]</scope>
    <source>
        <strain evidence="1">A17</strain>
        <strain evidence="2 3">cv. Jemalong A17</strain>
    </source>
</reference>
<dbReference type="PANTHER" id="PTHR35304">
    <property type="entry name" value="OS05G0120300 PROTEIN-RELATED"/>
    <property type="match status" value="1"/>
</dbReference>
<protein>
    <submittedName>
        <fullName evidence="1 2">Uncharacterized protein</fullName>
    </submittedName>
</protein>
<dbReference type="AlphaFoldDB" id="G7IUA0"/>
<evidence type="ECO:0000313" key="3">
    <source>
        <dbReference type="Proteomes" id="UP000002051"/>
    </source>
</evidence>
<sequence>MASVCISNSVNTNNGIPIRPTFVNLYKWQMYFRSYKFSRKKLSITGKSIKCFRSVKEGVVCASNRLNHNIKGNCKILGNITHAAVSVYCRLLSRSDKVHMARHDFYCFVVSFCGRSLSNMCKDQSSIL</sequence>
<evidence type="ECO:0000313" key="1">
    <source>
        <dbReference type="EMBL" id="AES67556.1"/>
    </source>
</evidence>
<evidence type="ECO:0000313" key="2">
    <source>
        <dbReference type="EnsemblPlants" id="AES67556"/>
    </source>
</evidence>
<dbReference type="EMBL" id="CM001218">
    <property type="protein sequence ID" value="AES67556.1"/>
    <property type="molecule type" value="Genomic_DNA"/>
</dbReference>
<dbReference type="PANTHER" id="PTHR35304:SF10">
    <property type="entry name" value="TRANSMEMBRANE PROTEIN"/>
    <property type="match status" value="1"/>
</dbReference>
<dbReference type="PaxDb" id="3880-AES67556"/>